<feature type="signal peptide" evidence="2">
    <location>
        <begin position="1"/>
        <end position="22"/>
    </location>
</feature>
<dbReference type="PROSITE" id="PS51257">
    <property type="entry name" value="PROKAR_LIPOPROTEIN"/>
    <property type="match status" value="1"/>
</dbReference>
<organism evidence="3 4">
    <name type="scientific">Fictibacillus macauensis ZFHKF-1</name>
    <dbReference type="NCBI Taxonomy" id="1196324"/>
    <lineage>
        <taxon>Bacteria</taxon>
        <taxon>Bacillati</taxon>
        <taxon>Bacillota</taxon>
        <taxon>Bacilli</taxon>
        <taxon>Bacillales</taxon>
        <taxon>Fictibacillaceae</taxon>
        <taxon>Fictibacillus</taxon>
    </lineage>
</organism>
<accession>I8J6E5</accession>
<gene>
    <name evidence="3" type="ORF">A374_00415</name>
</gene>
<name>I8J6E5_9BACL</name>
<dbReference type="OrthoDB" id="2111131at2"/>
<dbReference type="EMBL" id="AKKV01000005">
    <property type="protein sequence ID" value="EIT87391.1"/>
    <property type="molecule type" value="Genomic_DNA"/>
</dbReference>
<proteinExistence type="predicted"/>
<evidence type="ECO:0000313" key="3">
    <source>
        <dbReference type="EMBL" id="EIT87391.1"/>
    </source>
</evidence>
<sequence>MKKRVITSLAIVGLVLAGCSTAEDHRSFSSKEKPPVHGKSKQNKEPSKATYEEIYHEALADLSEKKVDYKKILSLYTDNLQKLVQQRDEDNETKVDEKIYATLEAGGEGKMEQPIAKQVFDKLMQNVFYTTLQAAFQSMEENWSDAAKTQKSLQEVQSIYTILKPTVQKRDAAYKTKLEHAVQSGFRQIEKGVKTRDEQAFLLGKQQVEITLMKTFYYASGALPNGYATQAYKNAKTNPEAAKIKQAAGWGYFQSLFPYINRYASSEASFIETQFNLENDAADLNTVDVNKAFVRSFLKIGLSKYKESEQQWGEEQSPVTALEGALFIDLVSRDLTAMLGTEAYKKLATDAQQYVQAAKKNDTKAGNLLMLRIKRTLNEAMDKTKLKH</sequence>
<evidence type="ECO:0008006" key="5">
    <source>
        <dbReference type="Google" id="ProtNLM"/>
    </source>
</evidence>
<reference evidence="3 4" key="1">
    <citation type="journal article" date="2012" name="J. Bacteriol.">
        <title>Genome of Bacillus macauensis ZFHKF-1, a Long-Chain-Forming Bacterium.</title>
        <authorList>
            <person name="Cai L."/>
            <person name="Zhang T."/>
        </authorList>
    </citation>
    <scope>NUCLEOTIDE SEQUENCE [LARGE SCALE GENOMIC DNA]</scope>
    <source>
        <strain evidence="3 4">ZFHKF-1</strain>
    </source>
</reference>
<protein>
    <recommendedName>
        <fullName evidence="5">Lipoprotein</fullName>
    </recommendedName>
</protein>
<comment type="caution">
    <text evidence="3">The sequence shown here is derived from an EMBL/GenBank/DDBJ whole genome shotgun (WGS) entry which is preliminary data.</text>
</comment>
<feature type="region of interest" description="Disordered" evidence="1">
    <location>
        <begin position="24"/>
        <end position="48"/>
    </location>
</feature>
<dbReference type="PATRIC" id="fig|1196324.3.peg.84"/>
<evidence type="ECO:0000313" key="4">
    <source>
        <dbReference type="Proteomes" id="UP000004080"/>
    </source>
</evidence>
<dbReference type="RefSeq" id="WP_007200194.1">
    <property type="nucleotide sequence ID" value="NZ_AKKV01000005.1"/>
</dbReference>
<dbReference type="AlphaFoldDB" id="I8J6E5"/>
<dbReference type="Proteomes" id="UP000004080">
    <property type="component" value="Unassembled WGS sequence"/>
</dbReference>
<dbReference type="STRING" id="1196324.A374_00415"/>
<evidence type="ECO:0000256" key="1">
    <source>
        <dbReference type="SAM" id="MobiDB-lite"/>
    </source>
</evidence>
<feature type="chain" id="PRO_5003713513" description="Lipoprotein" evidence="2">
    <location>
        <begin position="23"/>
        <end position="388"/>
    </location>
</feature>
<dbReference type="eggNOG" id="ENOG502Z9YP">
    <property type="taxonomic scope" value="Bacteria"/>
</dbReference>
<feature type="compositionally biased region" description="Basic and acidic residues" evidence="1">
    <location>
        <begin position="24"/>
        <end position="35"/>
    </location>
</feature>
<evidence type="ECO:0000256" key="2">
    <source>
        <dbReference type="SAM" id="SignalP"/>
    </source>
</evidence>
<keyword evidence="2" id="KW-0732">Signal</keyword>
<keyword evidence="4" id="KW-1185">Reference proteome</keyword>